<evidence type="ECO:0000256" key="1">
    <source>
        <dbReference type="SAM" id="MobiDB-lite"/>
    </source>
</evidence>
<proteinExistence type="predicted"/>
<evidence type="ECO:0000313" key="2">
    <source>
        <dbReference type="EMBL" id="CAI6359762.1"/>
    </source>
</evidence>
<organism evidence="2 3">
    <name type="scientific">Macrosiphum euphorbiae</name>
    <name type="common">potato aphid</name>
    <dbReference type="NCBI Taxonomy" id="13131"/>
    <lineage>
        <taxon>Eukaryota</taxon>
        <taxon>Metazoa</taxon>
        <taxon>Ecdysozoa</taxon>
        <taxon>Arthropoda</taxon>
        <taxon>Hexapoda</taxon>
        <taxon>Insecta</taxon>
        <taxon>Pterygota</taxon>
        <taxon>Neoptera</taxon>
        <taxon>Paraneoptera</taxon>
        <taxon>Hemiptera</taxon>
        <taxon>Sternorrhyncha</taxon>
        <taxon>Aphidomorpha</taxon>
        <taxon>Aphidoidea</taxon>
        <taxon>Aphididae</taxon>
        <taxon>Macrosiphini</taxon>
        <taxon>Macrosiphum</taxon>
    </lineage>
</organism>
<keyword evidence="3" id="KW-1185">Reference proteome</keyword>
<gene>
    <name evidence="2" type="ORF">MEUPH1_LOCUS15141</name>
</gene>
<dbReference type="EMBL" id="CARXXK010000002">
    <property type="protein sequence ID" value="CAI6359762.1"/>
    <property type="molecule type" value="Genomic_DNA"/>
</dbReference>
<accession>A0AAV0WW49</accession>
<reference evidence="2 3" key="1">
    <citation type="submission" date="2023-01" db="EMBL/GenBank/DDBJ databases">
        <authorList>
            <person name="Whitehead M."/>
        </authorList>
    </citation>
    <scope>NUCLEOTIDE SEQUENCE [LARGE SCALE GENOMIC DNA]</scope>
</reference>
<name>A0AAV0WW49_9HEMI</name>
<sequence>MSNWRFGNKKRAKLFIRRKMLKHNLANLQKKNKEIQELGNDDSNNVTEISNNQSINTSNHSNEHDDNR</sequence>
<comment type="caution">
    <text evidence="2">The sequence shown here is derived from an EMBL/GenBank/DDBJ whole genome shotgun (WGS) entry which is preliminary data.</text>
</comment>
<feature type="compositionally biased region" description="Polar residues" evidence="1">
    <location>
        <begin position="41"/>
        <end position="60"/>
    </location>
</feature>
<evidence type="ECO:0000313" key="3">
    <source>
        <dbReference type="Proteomes" id="UP001160148"/>
    </source>
</evidence>
<dbReference type="AlphaFoldDB" id="A0AAV0WW49"/>
<feature type="region of interest" description="Disordered" evidence="1">
    <location>
        <begin position="37"/>
        <end position="68"/>
    </location>
</feature>
<protein>
    <submittedName>
        <fullName evidence="2">Uncharacterized protein</fullName>
    </submittedName>
</protein>
<dbReference type="Proteomes" id="UP001160148">
    <property type="component" value="Unassembled WGS sequence"/>
</dbReference>